<protein>
    <submittedName>
        <fullName evidence="2">Uncharacterized protein</fullName>
    </submittedName>
</protein>
<evidence type="ECO:0000313" key="3">
    <source>
        <dbReference type="Proteomes" id="UP001443914"/>
    </source>
</evidence>
<gene>
    <name evidence="2" type="ORF">RND81_04G117100</name>
</gene>
<keyword evidence="3" id="KW-1185">Reference proteome</keyword>
<dbReference type="AlphaFoldDB" id="A0AAW1LK86"/>
<evidence type="ECO:0000313" key="2">
    <source>
        <dbReference type="EMBL" id="KAK9734132.1"/>
    </source>
</evidence>
<comment type="caution">
    <text evidence="2">The sequence shown here is derived from an EMBL/GenBank/DDBJ whole genome shotgun (WGS) entry which is preliminary data.</text>
</comment>
<evidence type="ECO:0000256" key="1">
    <source>
        <dbReference type="SAM" id="MobiDB-lite"/>
    </source>
</evidence>
<accession>A0AAW1LK86</accession>
<reference evidence="2" key="1">
    <citation type="submission" date="2024-03" db="EMBL/GenBank/DDBJ databases">
        <title>WGS assembly of Saponaria officinalis var. Norfolk2.</title>
        <authorList>
            <person name="Jenkins J."/>
            <person name="Shu S."/>
            <person name="Grimwood J."/>
            <person name="Barry K."/>
            <person name="Goodstein D."/>
            <person name="Schmutz J."/>
            <person name="Leebens-Mack J."/>
            <person name="Osbourn A."/>
        </authorList>
    </citation>
    <scope>NUCLEOTIDE SEQUENCE [LARGE SCALE GENOMIC DNA]</scope>
    <source>
        <strain evidence="2">JIC</strain>
    </source>
</reference>
<feature type="region of interest" description="Disordered" evidence="1">
    <location>
        <begin position="1"/>
        <end position="37"/>
    </location>
</feature>
<name>A0AAW1LK86_SAPOF</name>
<sequence length="111" mass="12188">MKDEEANQGPASPLPVSRGPNNEKYSFSSSSSLSPSDSPPGIVYLLHAYKSPVSKSVSAPSSFSVDRITPAEDPGYETSSCLKELLEWFLMKCCICCCWWNHNSSSKLHQI</sequence>
<dbReference type="Proteomes" id="UP001443914">
    <property type="component" value="Unassembled WGS sequence"/>
</dbReference>
<dbReference type="EMBL" id="JBDFQZ010000004">
    <property type="protein sequence ID" value="KAK9734132.1"/>
    <property type="molecule type" value="Genomic_DNA"/>
</dbReference>
<feature type="compositionally biased region" description="Low complexity" evidence="1">
    <location>
        <begin position="26"/>
        <end position="37"/>
    </location>
</feature>
<proteinExistence type="predicted"/>
<organism evidence="2 3">
    <name type="scientific">Saponaria officinalis</name>
    <name type="common">Common soapwort</name>
    <name type="synonym">Lychnis saponaria</name>
    <dbReference type="NCBI Taxonomy" id="3572"/>
    <lineage>
        <taxon>Eukaryota</taxon>
        <taxon>Viridiplantae</taxon>
        <taxon>Streptophyta</taxon>
        <taxon>Embryophyta</taxon>
        <taxon>Tracheophyta</taxon>
        <taxon>Spermatophyta</taxon>
        <taxon>Magnoliopsida</taxon>
        <taxon>eudicotyledons</taxon>
        <taxon>Gunneridae</taxon>
        <taxon>Pentapetalae</taxon>
        <taxon>Caryophyllales</taxon>
        <taxon>Caryophyllaceae</taxon>
        <taxon>Caryophylleae</taxon>
        <taxon>Saponaria</taxon>
    </lineage>
</organism>